<keyword evidence="3" id="KW-0347">Helicase</keyword>
<sequence>MDFVLSYYPRNYVQLNVCYRGSEALFGVVFDAVYGKNTIKFKKPTENRTPIELYEVTTGAELKERSYFNREHVPVIARICETLVPENQDQRVINTVILTPYVAQKLFLQESLPDARIPVFTIDSFLGKQADNVIISLPSNHLGFLTDEIDKTTSMMYNRRMLVMATRAKKRIVVVSSLFTIDAEHLVRKFLYDNASVIKR</sequence>
<keyword evidence="4" id="KW-0067">ATP-binding</keyword>
<reference evidence="6 7" key="2">
    <citation type="journal article" date="2019" name="G3 (Bethesda)">
        <title>Hybrid Assembly of the Genome of the Entomopathogenic Nematode Steinernema carpocapsae Identifies the X-Chromosome.</title>
        <authorList>
            <person name="Serra L."/>
            <person name="Macchietto M."/>
            <person name="Macias-Munoz A."/>
            <person name="McGill C.J."/>
            <person name="Rodriguez I.M."/>
            <person name="Rodriguez B."/>
            <person name="Murad R."/>
            <person name="Mortazavi A."/>
        </authorList>
    </citation>
    <scope>NUCLEOTIDE SEQUENCE [LARGE SCALE GENOMIC DNA]</scope>
    <source>
        <strain evidence="6 7">ALL</strain>
    </source>
</reference>
<feature type="domain" description="DNA2/NAM7 helicase-like C-terminal" evidence="5">
    <location>
        <begin position="13"/>
        <end position="176"/>
    </location>
</feature>
<dbReference type="Pfam" id="PF13087">
    <property type="entry name" value="AAA_12"/>
    <property type="match status" value="1"/>
</dbReference>
<dbReference type="InterPro" id="IPR041679">
    <property type="entry name" value="DNA2/NAM7-like_C"/>
</dbReference>
<dbReference type="Proteomes" id="UP000298663">
    <property type="component" value="Unassembled WGS sequence"/>
</dbReference>
<accession>A0A4U5LQ63</accession>
<reference evidence="6 7" key="1">
    <citation type="journal article" date="2015" name="Genome Biol.">
        <title>Comparative genomics of Steinernema reveals deeply conserved gene regulatory networks.</title>
        <authorList>
            <person name="Dillman A.R."/>
            <person name="Macchietto M."/>
            <person name="Porter C.F."/>
            <person name="Rogers A."/>
            <person name="Williams B."/>
            <person name="Antoshechkin I."/>
            <person name="Lee M.M."/>
            <person name="Goodwin Z."/>
            <person name="Lu X."/>
            <person name="Lewis E.E."/>
            <person name="Goodrich-Blair H."/>
            <person name="Stock S.P."/>
            <person name="Adams B.J."/>
            <person name="Sternberg P.W."/>
            <person name="Mortazavi A."/>
        </authorList>
    </citation>
    <scope>NUCLEOTIDE SEQUENCE [LARGE SCALE GENOMIC DNA]</scope>
    <source>
        <strain evidence="6 7">ALL</strain>
    </source>
</reference>
<evidence type="ECO:0000259" key="5">
    <source>
        <dbReference type="Pfam" id="PF13087"/>
    </source>
</evidence>
<dbReference type="Gene3D" id="3.40.50.300">
    <property type="entry name" value="P-loop containing nucleotide triphosphate hydrolases"/>
    <property type="match status" value="1"/>
</dbReference>
<gene>
    <name evidence="6" type="ORF">L596_030682</name>
</gene>
<dbReference type="GO" id="GO:0043139">
    <property type="term" value="F:5'-3' DNA helicase activity"/>
    <property type="evidence" value="ECO:0007669"/>
    <property type="project" value="TreeGrafter"/>
</dbReference>
<dbReference type="PANTHER" id="PTHR43788">
    <property type="entry name" value="DNA2/NAM7 HELICASE FAMILY MEMBER"/>
    <property type="match status" value="1"/>
</dbReference>
<protein>
    <recommendedName>
        <fullName evidence="5">DNA2/NAM7 helicase-like C-terminal domain-containing protein</fullName>
    </recommendedName>
</protein>
<dbReference type="AlphaFoldDB" id="A0A4U5LQ63"/>
<dbReference type="SUPFAM" id="SSF52540">
    <property type="entry name" value="P-loop containing nucleoside triphosphate hydrolases"/>
    <property type="match status" value="1"/>
</dbReference>
<name>A0A4U5LQ63_STECR</name>
<dbReference type="GO" id="GO:0005524">
    <property type="term" value="F:ATP binding"/>
    <property type="evidence" value="ECO:0007669"/>
    <property type="project" value="UniProtKB-KW"/>
</dbReference>
<comment type="caution">
    <text evidence="6">The sequence shown here is derived from an EMBL/GenBank/DDBJ whole genome shotgun (WGS) entry which is preliminary data.</text>
</comment>
<dbReference type="PANTHER" id="PTHR43788:SF8">
    <property type="entry name" value="DNA-BINDING PROTEIN SMUBP-2"/>
    <property type="match status" value="1"/>
</dbReference>
<evidence type="ECO:0000256" key="1">
    <source>
        <dbReference type="ARBA" id="ARBA00022741"/>
    </source>
</evidence>
<proteinExistence type="predicted"/>
<organism evidence="6 7">
    <name type="scientific">Steinernema carpocapsae</name>
    <name type="common">Entomopathogenic nematode</name>
    <dbReference type="NCBI Taxonomy" id="34508"/>
    <lineage>
        <taxon>Eukaryota</taxon>
        <taxon>Metazoa</taxon>
        <taxon>Ecdysozoa</taxon>
        <taxon>Nematoda</taxon>
        <taxon>Chromadorea</taxon>
        <taxon>Rhabditida</taxon>
        <taxon>Tylenchina</taxon>
        <taxon>Panagrolaimomorpha</taxon>
        <taxon>Strongyloidoidea</taxon>
        <taxon>Steinernematidae</taxon>
        <taxon>Steinernema</taxon>
    </lineage>
</organism>
<evidence type="ECO:0000256" key="3">
    <source>
        <dbReference type="ARBA" id="ARBA00022806"/>
    </source>
</evidence>
<evidence type="ECO:0000256" key="4">
    <source>
        <dbReference type="ARBA" id="ARBA00022840"/>
    </source>
</evidence>
<keyword evidence="7" id="KW-1185">Reference proteome</keyword>
<dbReference type="InterPro" id="IPR050534">
    <property type="entry name" value="Coronavir_polyprotein_1ab"/>
</dbReference>
<evidence type="ECO:0000313" key="6">
    <source>
        <dbReference type="EMBL" id="TKR58058.1"/>
    </source>
</evidence>
<keyword evidence="1" id="KW-0547">Nucleotide-binding</keyword>
<keyword evidence="2" id="KW-0378">Hydrolase</keyword>
<dbReference type="OrthoDB" id="6513042at2759"/>
<evidence type="ECO:0000313" key="7">
    <source>
        <dbReference type="Proteomes" id="UP000298663"/>
    </source>
</evidence>
<dbReference type="InterPro" id="IPR027417">
    <property type="entry name" value="P-loop_NTPase"/>
</dbReference>
<evidence type="ECO:0000256" key="2">
    <source>
        <dbReference type="ARBA" id="ARBA00022801"/>
    </source>
</evidence>
<dbReference type="EMBL" id="AZBU02000014">
    <property type="protein sequence ID" value="TKR58058.1"/>
    <property type="molecule type" value="Genomic_DNA"/>
</dbReference>
<dbReference type="GO" id="GO:0016787">
    <property type="term" value="F:hydrolase activity"/>
    <property type="evidence" value="ECO:0007669"/>
    <property type="project" value="UniProtKB-KW"/>
</dbReference>